<keyword evidence="1" id="KW-0614">Plasmid</keyword>
<reference evidence="1 2" key="1">
    <citation type="journal article" date="2016" name="Genome Announc.">
        <title>Complete Genome and Plasmid Sequences for Rhodococcus fascians D188 and Draft Sequences for Rhodococcus Isolates PBTS 1 and PBTS 2.</title>
        <authorList>
            <person name="Stamler R.A."/>
            <person name="Vereecke D."/>
            <person name="Zhang Y."/>
            <person name="Schilkey F."/>
            <person name="Devitt N."/>
            <person name="Randall J.J."/>
        </authorList>
    </citation>
    <scope>NUCLEOTIDE SEQUENCE [LARGE SCALE GENOMIC DNA]</scope>
    <source>
        <strain evidence="1 2">PBTS2</strain>
        <plasmid evidence="1">unnamed1</plasmid>
    </source>
</reference>
<dbReference type="AlphaFoldDB" id="A0A143QTF3"/>
<gene>
    <name evidence="1" type="ORF">A3Q41_05009</name>
</gene>
<dbReference type="RefSeq" id="WP_063216987.1">
    <property type="nucleotide sequence ID" value="NZ_CP015221.1"/>
</dbReference>
<proteinExistence type="predicted"/>
<dbReference type="PATRIC" id="fig|1653479.3.peg.5077"/>
<keyword evidence="2" id="KW-1185">Reference proteome</keyword>
<protein>
    <submittedName>
        <fullName evidence="1">Uncharacterized protein</fullName>
    </submittedName>
</protein>
<organism evidence="1 2">
    <name type="scientific">Rhodococcoides fascians</name>
    <name type="common">Rhodococcus fascians</name>
    <dbReference type="NCBI Taxonomy" id="1828"/>
    <lineage>
        <taxon>Bacteria</taxon>
        <taxon>Bacillati</taxon>
        <taxon>Actinomycetota</taxon>
        <taxon>Actinomycetes</taxon>
        <taxon>Mycobacteriales</taxon>
        <taxon>Nocardiaceae</taxon>
        <taxon>Rhodococcoides</taxon>
    </lineage>
</organism>
<geneLocation type="plasmid" evidence="1 2">
    <name>unnamed1</name>
</geneLocation>
<name>A0A143QTF3_RHOFA</name>
<sequence length="139" mass="14614">MIDVGWYLSLVGYRTAAEILGVIERLQACGITSEILDKVLSAPDSLLYAPERDGEDWAQDYGGPAGAALLTAELLAYLSHQHRLAALIHRDLVTELVATDSVAAVAGHLGISEVAVARLFLVPPTSPPTGDAPTEGPTP</sequence>
<dbReference type="OrthoDB" id="4462678at2"/>
<evidence type="ECO:0000313" key="1">
    <source>
        <dbReference type="EMBL" id="AMY26264.1"/>
    </source>
</evidence>
<evidence type="ECO:0000313" key="2">
    <source>
        <dbReference type="Proteomes" id="UP000076038"/>
    </source>
</evidence>
<accession>A0A143QTF3</accession>
<dbReference type="Proteomes" id="UP000076038">
    <property type="component" value="Plasmid unnamed1"/>
</dbReference>
<reference evidence="2" key="2">
    <citation type="submission" date="2016-04" db="EMBL/GenBank/DDBJ databases">
        <title>Complete Genome and Plasmid Sequences for Rhodococcus fascians D188 and Draft Sequences for Rhodococcus spp. Isolates PBTS 1 and PBTS 2.</title>
        <authorList>
            <person name="Stamer R."/>
            <person name="Vereecke D."/>
            <person name="Zhang Y."/>
            <person name="Schilkey F."/>
            <person name="Devitt N."/>
            <person name="Randall J."/>
        </authorList>
    </citation>
    <scope>NUCLEOTIDE SEQUENCE [LARGE SCALE GENOMIC DNA]</scope>
    <source>
        <strain evidence="2">PBTS2</strain>
        <plasmid evidence="2">unnamed1</plasmid>
    </source>
</reference>
<dbReference type="KEGG" id="rhs:A3Q41_05009"/>
<dbReference type="EMBL" id="CP015221">
    <property type="protein sequence ID" value="AMY26264.1"/>
    <property type="molecule type" value="Genomic_DNA"/>
</dbReference>